<keyword evidence="2" id="KW-1185">Reference proteome</keyword>
<gene>
    <name evidence="1" type="ORF">NEF87_000510</name>
</gene>
<evidence type="ECO:0000313" key="1">
    <source>
        <dbReference type="EMBL" id="UYP44225.1"/>
    </source>
</evidence>
<name>A0ABY6HLE8_9ARCH</name>
<accession>A0ABY6HLE8</accession>
<reference evidence="1" key="1">
    <citation type="submission" date="2022-09" db="EMBL/GenBank/DDBJ databases">
        <title>Actin cytoskeleton and complex cell architecture in an #Asgard archaeon.</title>
        <authorList>
            <person name="Ponce Toledo R.I."/>
            <person name="Schleper C."/>
            <person name="Rodrigues Oliveira T."/>
            <person name="Wollweber F."/>
            <person name="Xu J."/>
            <person name="Rittmann S."/>
            <person name="Klingl A."/>
            <person name="Pilhofer M."/>
        </authorList>
    </citation>
    <scope>NUCLEOTIDE SEQUENCE</scope>
    <source>
        <strain evidence="1">B-35</strain>
    </source>
</reference>
<dbReference type="Proteomes" id="UP001208689">
    <property type="component" value="Chromosome"/>
</dbReference>
<organism evidence="1 2">
    <name type="scientific">Candidatus Lokiarchaeum ossiferum</name>
    <dbReference type="NCBI Taxonomy" id="2951803"/>
    <lineage>
        <taxon>Archaea</taxon>
        <taxon>Promethearchaeati</taxon>
        <taxon>Promethearchaeota</taxon>
        <taxon>Promethearchaeia</taxon>
        <taxon>Promethearchaeales</taxon>
        <taxon>Promethearchaeaceae</taxon>
        <taxon>Candidatus Lokiarchaeum</taxon>
    </lineage>
</organism>
<protein>
    <submittedName>
        <fullName evidence="1">Uncharacterized protein</fullName>
    </submittedName>
</protein>
<dbReference type="EMBL" id="CP104013">
    <property type="protein sequence ID" value="UYP44225.1"/>
    <property type="molecule type" value="Genomic_DNA"/>
</dbReference>
<sequence length="145" mass="17276">MVLQNIDANITMVKQKQKNFFFTDSIKDSSLGLDNKGLIDLKEFGIKIHYHPSLFQTSISLMNLQKIRDKKTFEVILTKICEYFFFTHEFDQFAIINTKFPEQFQYLLEEFCDIQENLTIINKLSWLDYQGCFFSKRSLMVCHLF</sequence>
<evidence type="ECO:0000313" key="2">
    <source>
        <dbReference type="Proteomes" id="UP001208689"/>
    </source>
</evidence>
<proteinExistence type="predicted"/>